<evidence type="ECO:0000313" key="2">
    <source>
        <dbReference type="Proteomes" id="UP001234297"/>
    </source>
</evidence>
<sequence length="94" mass="10489">MEKDGDMLSQPPSAVVRSSKAIFLLERIKAQIATEQEAIPYPLYSSTGLLLPSSSPVQASRTLRSRFCNRTYNESRSIQLPTFDLCHSGKRDPC</sequence>
<proteinExistence type="predicted"/>
<organism evidence="1 2">
    <name type="scientific">Persea americana</name>
    <name type="common">Avocado</name>
    <dbReference type="NCBI Taxonomy" id="3435"/>
    <lineage>
        <taxon>Eukaryota</taxon>
        <taxon>Viridiplantae</taxon>
        <taxon>Streptophyta</taxon>
        <taxon>Embryophyta</taxon>
        <taxon>Tracheophyta</taxon>
        <taxon>Spermatophyta</taxon>
        <taxon>Magnoliopsida</taxon>
        <taxon>Magnoliidae</taxon>
        <taxon>Laurales</taxon>
        <taxon>Lauraceae</taxon>
        <taxon>Persea</taxon>
    </lineage>
</organism>
<comment type="caution">
    <text evidence="1">The sequence shown here is derived from an EMBL/GenBank/DDBJ whole genome shotgun (WGS) entry which is preliminary data.</text>
</comment>
<dbReference type="Proteomes" id="UP001234297">
    <property type="component" value="Chromosome 8"/>
</dbReference>
<accession>A0ACC2LJF9</accession>
<keyword evidence="2" id="KW-1185">Reference proteome</keyword>
<evidence type="ECO:0000313" key="1">
    <source>
        <dbReference type="EMBL" id="KAJ8633395.1"/>
    </source>
</evidence>
<protein>
    <submittedName>
        <fullName evidence="1">Uncharacterized protein</fullName>
    </submittedName>
</protein>
<name>A0ACC2LJF9_PERAE</name>
<dbReference type="EMBL" id="CM056816">
    <property type="protein sequence ID" value="KAJ8633395.1"/>
    <property type="molecule type" value="Genomic_DNA"/>
</dbReference>
<gene>
    <name evidence="1" type="ORF">MRB53_026731</name>
</gene>
<reference evidence="1 2" key="1">
    <citation type="journal article" date="2022" name="Hortic Res">
        <title>A haplotype resolved chromosomal level avocado genome allows analysis of novel avocado genes.</title>
        <authorList>
            <person name="Nath O."/>
            <person name="Fletcher S.J."/>
            <person name="Hayward A."/>
            <person name="Shaw L.M."/>
            <person name="Masouleh A.K."/>
            <person name="Furtado A."/>
            <person name="Henry R.J."/>
            <person name="Mitter N."/>
        </authorList>
    </citation>
    <scope>NUCLEOTIDE SEQUENCE [LARGE SCALE GENOMIC DNA]</scope>
    <source>
        <strain evidence="2">cv. Hass</strain>
    </source>
</reference>